<gene>
    <name evidence="5" type="ORF">ACFP5Y_10435</name>
</gene>
<keyword evidence="2" id="KW-0479">Metal-binding</keyword>
<name>A0ABW1S2E9_9LACO</name>
<dbReference type="PANTHER" id="PTHR43270">
    <property type="entry name" value="BETA-ALA-HIS DIPEPTIDASE"/>
    <property type="match status" value="1"/>
</dbReference>
<keyword evidence="1" id="KW-0645">Protease</keyword>
<sequence>MTTRDQIIQAQLTAYLAKLAKLVGFNTVSQAGQHDLPAGGTYLVDLLQHDLKADVTVVPTDGAPAIVAQLTGTSDQTVLFYGHYDTMAPGDLAQWHTDPFQLTPQAGRLFGRGVGDNKGQLMAQILGVYTYLQTHATLPLNIVFLIEGEEEQGSPNLAPTVTKLKTSLLAAVDLAVVIDGSMSQSGQHVLRLGNRGLFGFELTAITGQVDNHSGNTGNVMPNAIVKLNTVLARLVKNGRVQLPHFYDGVPTTTEIPWDLVDALPFDALAIARQLGLTHVPAQRDYYRRLMFEPTFNLNSYQAGTTGPDFKTIIPHQATVKVDCRLVGQQSIPAIEADLRQALASELAAGTLKLTIRGRIPASVTALSMPKVQQIAGIIKSATGAVVIEPMMPGTVPNYVWTDILKVPVVTIPYANFDQHNHAPNENLTETAFVAGIKIGYELVDQLATVIGNSN</sequence>
<accession>A0ABW1S2E9</accession>
<evidence type="ECO:0000256" key="3">
    <source>
        <dbReference type="ARBA" id="ARBA00022801"/>
    </source>
</evidence>
<dbReference type="RefSeq" id="WP_137628578.1">
    <property type="nucleotide sequence ID" value="NZ_BJDJ01000010.1"/>
</dbReference>
<keyword evidence="6" id="KW-1185">Reference proteome</keyword>
<proteinExistence type="predicted"/>
<dbReference type="InterPro" id="IPR011650">
    <property type="entry name" value="Peptidase_M20_dimer"/>
</dbReference>
<dbReference type="Gene3D" id="3.40.630.10">
    <property type="entry name" value="Zn peptidases"/>
    <property type="match status" value="1"/>
</dbReference>
<dbReference type="InterPro" id="IPR051458">
    <property type="entry name" value="Cyt/Met_Dipeptidase"/>
</dbReference>
<evidence type="ECO:0000256" key="2">
    <source>
        <dbReference type="ARBA" id="ARBA00022723"/>
    </source>
</evidence>
<organism evidence="5 6">
    <name type="scientific">Lactiplantibacillus daowaiensis</name>
    <dbReference type="NCBI Taxonomy" id="2559918"/>
    <lineage>
        <taxon>Bacteria</taxon>
        <taxon>Bacillati</taxon>
        <taxon>Bacillota</taxon>
        <taxon>Bacilli</taxon>
        <taxon>Lactobacillales</taxon>
        <taxon>Lactobacillaceae</taxon>
        <taxon>Lactiplantibacillus</taxon>
    </lineage>
</organism>
<evidence type="ECO:0000313" key="6">
    <source>
        <dbReference type="Proteomes" id="UP001596282"/>
    </source>
</evidence>
<dbReference type="Pfam" id="PF01546">
    <property type="entry name" value="Peptidase_M20"/>
    <property type="match status" value="1"/>
</dbReference>
<dbReference type="InterPro" id="IPR002933">
    <property type="entry name" value="Peptidase_M20"/>
</dbReference>
<dbReference type="Pfam" id="PF07687">
    <property type="entry name" value="M20_dimer"/>
    <property type="match status" value="1"/>
</dbReference>
<dbReference type="SUPFAM" id="SSF53187">
    <property type="entry name" value="Zn-dependent exopeptidases"/>
    <property type="match status" value="1"/>
</dbReference>
<reference evidence="6" key="1">
    <citation type="journal article" date="2019" name="Int. J. Syst. Evol. Microbiol.">
        <title>The Global Catalogue of Microorganisms (GCM) 10K type strain sequencing project: providing services to taxonomists for standard genome sequencing and annotation.</title>
        <authorList>
            <consortium name="The Broad Institute Genomics Platform"/>
            <consortium name="The Broad Institute Genome Sequencing Center for Infectious Disease"/>
            <person name="Wu L."/>
            <person name="Ma J."/>
        </authorList>
    </citation>
    <scope>NUCLEOTIDE SEQUENCE [LARGE SCALE GENOMIC DNA]</scope>
    <source>
        <strain evidence="6">CCM 8933</strain>
    </source>
</reference>
<dbReference type="PANTHER" id="PTHR43270:SF8">
    <property type="entry name" value="DI- AND TRIPEPTIDASE DUG2-RELATED"/>
    <property type="match status" value="1"/>
</dbReference>
<evidence type="ECO:0000259" key="4">
    <source>
        <dbReference type="Pfam" id="PF07687"/>
    </source>
</evidence>
<evidence type="ECO:0000256" key="1">
    <source>
        <dbReference type="ARBA" id="ARBA00022670"/>
    </source>
</evidence>
<dbReference type="Gene3D" id="3.30.70.360">
    <property type="match status" value="1"/>
</dbReference>
<dbReference type="Proteomes" id="UP001596282">
    <property type="component" value="Unassembled WGS sequence"/>
</dbReference>
<feature type="domain" description="Peptidase M20 dimerisation" evidence="4">
    <location>
        <begin position="193"/>
        <end position="348"/>
    </location>
</feature>
<protein>
    <submittedName>
        <fullName evidence="5">M20/M25/M40 family metallo-hydrolase</fullName>
    </submittedName>
</protein>
<keyword evidence="3" id="KW-0378">Hydrolase</keyword>
<evidence type="ECO:0000313" key="5">
    <source>
        <dbReference type="EMBL" id="MFC6181639.1"/>
    </source>
</evidence>
<comment type="caution">
    <text evidence="5">The sequence shown here is derived from an EMBL/GenBank/DDBJ whole genome shotgun (WGS) entry which is preliminary data.</text>
</comment>
<dbReference type="EMBL" id="JBHSSC010000040">
    <property type="protein sequence ID" value="MFC6181639.1"/>
    <property type="molecule type" value="Genomic_DNA"/>
</dbReference>